<dbReference type="GO" id="GO:0006813">
    <property type="term" value="P:potassium ion transport"/>
    <property type="evidence" value="ECO:0007669"/>
    <property type="project" value="InterPro"/>
</dbReference>
<feature type="transmembrane region" description="Helical" evidence="8">
    <location>
        <begin position="73"/>
        <end position="95"/>
    </location>
</feature>
<keyword evidence="7" id="KW-0868">Chloride</keyword>
<dbReference type="InterPro" id="IPR006037">
    <property type="entry name" value="RCK_C"/>
</dbReference>
<feature type="transmembrane region" description="Helical" evidence="8">
    <location>
        <begin position="324"/>
        <end position="344"/>
    </location>
</feature>
<evidence type="ECO:0000313" key="11">
    <source>
        <dbReference type="Proteomes" id="UP000487989"/>
    </source>
</evidence>
<keyword evidence="3 8" id="KW-0812">Transmembrane</keyword>
<sequence>MELWDKAERLWTRVKNWKTVRGWHIWKLKLVDARLYFVSMFVGLLTGLVAVPYHYLLYYLFHLRSGFFASHPAWYWHIPLFLFSWGILVFVMWLVGKMPLIGGGGIPQTRGVINGRITYRHPFIEMVSKFVGGILSFSAGLSLGREGPSVQIGSYVGSLVSRWTHILKGEQKQLLAAGAGAGLAAAFAAPLASSLIVIESIERFDAPKTAITTLLAGVVAGAVASMVFPVNPYHLIEVTEPVFAFFVQMKYFLILAVIVSVCGKFYSSTMNAFRHVYAKVNSPAYVKMFYLVLVAYIISLMQVNLTGGGEQFLLAQAQNGSTQIMWVTAVMLLHFVFSVFSVSSGLPGGSFIPTLVTGGLLGQIVGLVGVRYGIIGQENVSYIMLISMSAFLVAVVRTPLTAIVLITEITGHFEVFYPSVVVGGLTYYFTELLQMKPSNVSLYEDMIHAPYFKEEKRYTLSVEIMTDSYLDGKLVDELSLPERCVIINVHRDGKNLVPAGTRLIPGDQVQIEMDSQDIEKLYEPLVSMANIY</sequence>
<dbReference type="PROSITE" id="PS51202">
    <property type="entry name" value="RCK_C"/>
    <property type="match status" value="1"/>
</dbReference>
<feature type="transmembrane region" description="Helical" evidence="8">
    <location>
        <begin position="174"/>
        <end position="198"/>
    </location>
</feature>
<dbReference type="Gene3D" id="3.30.70.1450">
    <property type="entry name" value="Regulator of K+ conductance, C-terminal domain"/>
    <property type="match status" value="1"/>
</dbReference>
<evidence type="ECO:0000256" key="2">
    <source>
        <dbReference type="ARBA" id="ARBA00022448"/>
    </source>
</evidence>
<feature type="transmembrane region" description="Helical" evidence="8">
    <location>
        <begin position="35"/>
        <end position="61"/>
    </location>
</feature>
<reference evidence="10 11" key="1">
    <citation type="journal article" date="2019" name="Nat. Med.">
        <title>A library of human gut bacterial isolates paired with longitudinal multiomics data enables mechanistic microbiome research.</title>
        <authorList>
            <person name="Poyet M."/>
            <person name="Groussin M."/>
            <person name="Gibbons S.M."/>
            <person name="Avila-Pacheco J."/>
            <person name="Jiang X."/>
            <person name="Kearney S.M."/>
            <person name="Perrotta A.R."/>
            <person name="Berdy B."/>
            <person name="Zhao S."/>
            <person name="Lieberman T.D."/>
            <person name="Swanson P.K."/>
            <person name="Smith M."/>
            <person name="Roesemann S."/>
            <person name="Alexander J.E."/>
            <person name="Rich S.A."/>
            <person name="Livny J."/>
            <person name="Vlamakis H."/>
            <person name="Clish C."/>
            <person name="Bullock K."/>
            <person name="Deik A."/>
            <person name="Scott J."/>
            <person name="Pierce K.A."/>
            <person name="Xavier R.J."/>
            <person name="Alm E.J."/>
        </authorList>
    </citation>
    <scope>NUCLEOTIDE SEQUENCE [LARGE SCALE GENOMIC DNA]</scope>
    <source>
        <strain evidence="10 11">BIOML-A3</strain>
    </source>
</reference>
<dbReference type="Proteomes" id="UP000487989">
    <property type="component" value="Unassembled WGS sequence"/>
</dbReference>
<dbReference type="PRINTS" id="PR00762">
    <property type="entry name" value="CLCHANNEL"/>
</dbReference>
<evidence type="ECO:0000256" key="3">
    <source>
        <dbReference type="ARBA" id="ARBA00022692"/>
    </source>
</evidence>
<comment type="caution">
    <text evidence="10">The sequence shown here is derived from an EMBL/GenBank/DDBJ whole genome shotgun (WGS) entry which is preliminary data.</text>
</comment>
<evidence type="ECO:0000259" key="9">
    <source>
        <dbReference type="PROSITE" id="PS51202"/>
    </source>
</evidence>
<evidence type="ECO:0000256" key="5">
    <source>
        <dbReference type="ARBA" id="ARBA00023065"/>
    </source>
</evidence>
<accession>A0A6I0LIY4</accession>
<feature type="domain" description="RCK C-terminal" evidence="9">
    <location>
        <begin position="444"/>
        <end position="527"/>
    </location>
</feature>
<evidence type="ECO:0000256" key="8">
    <source>
        <dbReference type="SAM" id="Phobius"/>
    </source>
</evidence>
<name>A0A6I0LIY4_BACUN</name>
<feature type="transmembrane region" description="Helical" evidence="8">
    <location>
        <begin position="210"/>
        <end position="230"/>
    </location>
</feature>
<dbReference type="PANTHER" id="PTHR45711:SF6">
    <property type="entry name" value="CHLORIDE CHANNEL PROTEIN"/>
    <property type="match status" value="1"/>
</dbReference>
<dbReference type="Pfam" id="PF00654">
    <property type="entry name" value="Voltage_CLC"/>
    <property type="match status" value="1"/>
</dbReference>
<feature type="transmembrane region" description="Helical" evidence="8">
    <location>
        <begin position="286"/>
        <end position="303"/>
    </location>
</feature>
<gene>
    <name evidence="10" type="ORF">GAP48_19325</name>
</gene>
<dbReference type="InterPro" id="IPR001807">
    <property type="entry name" value="ClC"/>
</dbReference>
<dbReference type="AlphaFoldDB" id="A0A6I0LIY4"/>
<keyword evidence="6 8" id="KW-0472">Membrane</keyword>
<dbReference type="PANTHER" id="PTHR45711">
    <property type="entry name" value="CHLORIDE CHANNEL PROTEIN"/>
    <property type="match status" value="1"/>
</dbReference>
<evidence type="ECO:0000256" key="6">
    <source>
        <dbReference type="ARBA" id="ARBA00023136"/>
    </source>
</evidence>
<dbReference type="Pfam" id="PF02080">
    <property type="entry name" value="TrkA_C"/>
    <property type="match status" value="1"/>
</dbReference>
<dbReference type="EMBL" id="WCTJ01000042">
    <property type="protein sequence ID" value="KAB4247939.1"/>
    <property type="molecule type" value="Genomic_DNA"/>
</dbReference>
<protein>
    <submittedName>
        <fullName evidence="10">ClC family H(+)/Cl(-) exchange transporter</fullName>
    </submittedName>
</protein>
<dbReference type="InterPro" id="IPR036721">
    <property type="entry name" value="RCK_C_sf"/>
</dbReference>
<dbReference type="CDD" id="cd01031">
    <property type="entry name" value="EriC"/>
    <property type="match status" value="1"/>
</dbReference>
<evidence type="ECO:0000256" key="1">
    <source>
        <dbReference type="ARBA" id="ARBA00004141"/>
    </source>
</evidence>
<dbReference type="SUPFAM" id="SSF116726">
    <property type="entry name" value="TrkA C-terminal domain-like"/>
    <property type="match status" value="1"/>
</dbReference>
<dbReference type="SUPFAM" id="SSF81340">
    <property type="entry name" value="Clc chloride channel"/>
    <property type="match status" value="1"/>
</dbReference>
<dbReference type="RefSeq" id="WP_151882473.1">
    <property type="nucleotide sequence ID" value="NZ_JANUJA010000001.1"/>
</dbReference>
<dbReference type="InterPro" id="IPR014743">
    <property type="entry name" value="Cl-channel_core"/>
</dbReference>
<dbReference type="GO" id="GO:0008324">
    <property type="term" value="F:monoatomic cation transmembrane transporter activity"/>
    <property type="evidence" value="ECO:0007669"/>
    <property type="project" value="InterPro"/>
</dbReference>
<evidence type="ECO:0000256" key="7">
    <source>
        <dbReference type="ARBA" id="ARBA00023214"/>
    </source>
</evidence>
<keyword evidence="4 8" id="KW-1133">Transmembrane helix</keyword>
<evidence type="ECO:0000313" key="10">
    <source>
        <dbReference type="EMBL" id="KAB4247939.1"/>
    </source>
</evidence>
<feature type="transmembrane region" description="Helical" evidence="8">
    <location>
        <begin position="350"/>
        <end position="370"/>
    </location>
</feature>
<dbReference type="GO" id="GO:0005247">
    <property type="term" value="F:voltage-gated chloride channel activity"/>
    <property type="evidence" value="ECO:0007669"/>
    <property type="project" value="TreeGrafter"/>
</dbReference>
<keyword evidence="5" id="KW-0406">Ion transport</keyword>
<dbReference type="GO" id="GO:0005886">
    <property type="term" value="C:plasma membrane"/>
    <property type="evidence" value="ECO:0007669"/>
    <property type="project" value="TreeGrafter"/>
</dbReference>
<feature type="transmembrane region" description="Helical" evidence="8">
    <location>
        <begin position="382"/>
        <end position="409"/>
    </location>
</feature>
<comment type="subcellular location">
    <subcellularLocation>
        <location evidence="1">Membrane</location>
        <topology evidence="1">Multi-pass membrane protein</topology>
    </subcellularLocation>
</comment>
<organism evidence="10 11">
    <name type="scientific">Bacteroides uniformis</name>
    <dbReference type="NCBI Taxonomy" id="820"/>
    <lineage>
        <taxon>Bacteria</taxon>
        <taxon>Pseudomonadati</taxon>
        <taxon>Bacteroidota</taxon>
        <taxon>Bacteroidia</taxon>
        <taxon>Bacteroidales</taxon>
        <taxon>Bacteroidaceae</taxon>
        <taxon>Bacteroides</taxon>
    </lineage>
</organism>
<keyword evidence="2" id="KW-0813">Transport</keyword>
<dbReference type="Gene3D" id="1.10.3080.10">
    <property type="entry name" value="Clc chloride channel"/>
    <property type="match status" value="1"/>
</dbReference>
<feature type="transmembrane region" description="Helical" evidence="8">
    <location>
        <begin position="242"/>
        <end position="266"/>
    </location>
</feature>
<proteinExistence type="predicted"/>
<evidence type="ECO:0000256" key="4">
    <source>
        <dbReference type="ARBA" id="ARBA00022989"/>
    </source>
</evidence>